<evidence type="ECO:0000313" key="1">
    <source>
        <dbReference type="EMBL" id="ETA80299.1"/>
    </source>
</evidence>
<dbReference type="PATRIC" id="fig|994573.3.peg.2253"/>
<evidence type="ECO:0008006" key="3">
    <source>
        <dbReference type="Google" id="ProtNLM"/>
    </source>
</evidence>
<evidence type="ECO:0000313" key="2">
    <source>
        <dbReference type="Proteomes" id="UP000017747"/>
    </source>
</evidence>
<reference evidence="1 2" key="1">
    <citation type="journal article" date="2014" name="Genome Announc.">
        <title>Genome Sequence of Youngiibacter fragilis, the Type Strain of the Genus Youngiibacter.</title>
        <authorList>
            <person name="Wawrik C.B."/>
            <person name="Callaghan A.V."/>
            <person name="Stamps B.W."/>
            <person name="Wawrik B."/>
        </authorList>
    </citation>
    <scope>NUCLEOTIDE SEQUENCE [LARGE SCALE GENOMIC DNA]</scope>
    <source>
        <strain evidence="1 2">232.1</strain>
    </source>
</reference>
<dbReference type="STRING" id="994573.T472_0212115"/>
<organism evidence="1 2">
    <name type="scientific">Youngiibacter fragilis 232.1</name>
    <dbReference type="NCBI Taxonomy" id="994573"/>
    <lineage>
        <taxon>Bacteria</taxon>
        <taxon>Bacillati</taxon>
        <taxon>Bacillota</taxon>
        <taxon>Clostridia</taxon>
        <taxon>Eubacteriales</taxon>
        <taxon>Clostridiaceae</taxon>
        <taxon>Youngiibacter</taxon>
    </lineage>
</organism>
<keyword evidence="2" id="KW-1185">Reference proteome</keyword>
<dbReference type="EMBL" id="AXUN02000183">
    <property type="protein sequence ID" value="ETA80299.1"/>
    <property type="molecule type" value="Genomic_DNA"/>
</dbReference>
<sequence>MIERLKKRLDKPYQLKAAVKRGCNQYLQMEVDTKNWELNEAKIAEAERYDGYYAIITNKLDLATEQVRGLWKIEESFRILKSDIRATPVFLWNDEHLK</sequence>
<protein>
    <recommendedName>
        <fullName evidence="3">Transposase IS4-like domain-containing protein</fullName>
    </recommendedName>
</protein>
<dbReference type="Proteomes" id="UP000017747">
    <property type="component" value="Unassembled WGS sequence"/>
</dbReference>
<name>V7I530_9CLOT</name>
<dbReference type="AlphaFoldDB" id="V7I530"/>
<proteinExistence type="predicted"/>
<comment type="caution">
    <text evidence="1">The sequence shown here is derived from an EMBL/GenBank/DDBJ whole genome shotgun (WGS) entry which is preliminary data.</text>
</comment>
<accession>V7I530</accession>
<dbReference type="eggNOG" id="COG5421">
    <property type="taxonomic scope" value="Bacteria"/>
</dbReference>
<gene>
    <name evidence="1" type="ORF">T472_0212115</name>
</gene>